<protein>
    <submittedName>
        <fullName evidence="2">Beta-lactamase class A</fullName>
    </submittedName>
</protein>
<proteinExistence type="predicted"/>
<sequence>MTLAATAAPLEAELGLTAFVHARDLDSDAQVGLRSEDLVVTASVFKIPVLLEVCRQVAAGERAATDRIDLGAEDFQVLGGTGIAAFSDPISLSLRDLYLSMMNVSDNRATDVVMDLVGWDRIAATLAELGMTQTVLEGDTAALFASMRDDLGIEPGGSMDGVAKNRTREYRAIRAQDPRHSHRSTPEETTRLLGRIWNADGIDASACAEVRRVMGMQVYGHRLRTGFPGSVSVAGKTGTLSFIRNEAGVVTFPDGRRYAVAVFLRHRTADSVAPDLDRAIGTLGAAAVGELRGEEIVLEGPLDSDML</sequence>
<evidence type="ECO:0000259" key="1">
    <source>
        <dbReference type="Pfam" id="PF13354"/>
    </source>
</evidence>
<evidence type="ECO:0000313" key="3">
    <source>
        <dbReference type="Proteomes" id="UP000280668"/>
    </source>
</evidence>
<comment type="caution">
    <text evidence="2">The sequence shown here is derived from an EMBL/GenBank/DDBJ whole genome shotgun (WGS) entry which is preliminary data.</text>
</comment>
<dbReference type="EMBL" id="RKHK01000001">
    <property type="protein sequence ID" value="ROR74278.1"/>
    <property type="molecule type" value="Genomic_DNA"/>
</dbReference>
<dbReference type="GO" id="GO:0008800">
    <property type="term" value="F:beta-lactamase activity"/>
    <property type="evidence" value="ECO:0007669"/>
    <property type="project" value="InterPro"/>
</dbReference>
<dbReference type="Gene3D" id="3.40.710.10">
    <property type="entry name" value="DD-peptidase/beta-lactamase superfamily"/>
    <property type="match status" value="1"/>
</dbReference>
<dbReference type="GO" id="GO:0046677">
    <property type="term" value="P:response to antibiotic"/>
    <property type="evidence" value="ECO:0007669"/>
    <property type="project" value="InterPro"/>
</dbReference>
<feature type="domain" description="Beta-lactamase class A catalytic" evidence="1">
    <location>
        <begin position="20"/>
        <end position="263"/>
    </location>
</feature>
<dbReference type="AlphaFoldDB" id="A0A3N2BGD5"/>
<dbReference type="RefSeq" id="WP_170163304.1">
    <property type="nucleotide sequence ID" value="NZ_RKHK01000001.1"/>
</dbReference>
<dbReference type="PANTHER" id="PTHR35333">
    <property type="entry name" value="BETA-LACTAMASE"/>
    <property type="match status" value="1"/>
</dbReference>
<dbReference type="GO" id="GO:0030655">
    <property type="term" value="P:beta-lactam antibiotic catabolic process"/>
    <property type="evidence" value="ECO:0007669"/>
    <property type="project" value="InterPro"/>
</dbReference>
<dbReference type="Pfam" id="PF13354">
    <property type="entry name" value="Beta-lactamase2"/>
    <property type="match status" value="1"/>
</dbReference>
<name>A0A3N2BGD5_9MICO</name>
<keyword evidence="3" id="KW-1185">Reference proteome</keyword>
<dbReference type="Proteomes" id="UP000280668">
    <property type="component" value="Unassembled WGS sequence"/>
</dbReference>
<dbReference type="InterPro" id="IPR000871">
    <property type="entry name" value="Beta-lactam_class-A"/>
</dbReference>
<dbReference type="InterPro" id="IPR045155">
    <property type="entry name" value="Beta-lactam_cat"/>
</dbReference>
<dbReference type="PANTHER" id="PTHR35333:SF3">
    <property type="entry name" value="BETA-LACTAMASE-TYPE TRANSPEPTIDASE FOLD CONTAINING PROTEIN"/>
    <property type="match status" value="1"/>
</dbReference>
<reference evidence="2 3" key="1">
    <citation type="submission" date="2018-11" db="EMBL/GenBank/DDBJ databases">
        <title>Sequencing the genomes of 1000 actinobacteria strains.</title>
        <authorList>
            <person name="Klenk H.-P."/>
        </authorList>
    </citation>
    <scope>NUCLEOTIDE SEQUENCE [LARGE SCALE GENOMIC DNA]</scope>
    <source>
        <strain evidence="2 3">DSM 11294</strain>
    </source>
</reference>
<organism evidence="2 3">
    <name type="scientific">Bogoriella caseilytica</name>
    <dbReference type="NCBI Taxonomy" id="56055"/>
    <lineage>
        <taxon>Bacteria</taxon>
        <taxon>Bacillati</taxon>
        <taxon>Actinomycetota</taxon>
        <taxon>Actinomycetes</taxon>
        <taxon>Micrococcales</taxon>
        <taxon>Bogoriellaceae</taxon>
        <taxon>Bogoriella</taxon>
    </lineage>
</organism>
<gene>
    <name evidence="2" type="ORF">EDD31_2682</name>
</gene>
<accession>A0A3N2BGD5</accession>
<dbReference type="SUPFAM" id="SSF56601">
    <property type="entry name" value="beta-lactamase/transpeptidase-like"/>
    <property type="match status" value="1"/>
</dbReference>
<evidence type="ECO:0000313" key="2">
    <source>
        <dbReference type="EMBL" id="ROR74278.1"/>
    </source>
</evidence>
<dbReference type="InterPro" id="IPR012338">
    <property type="entry name" value="Beta-lactam/transpept-like"/>
</dbReference>